<evidence type="ECO:0000256" key="2">
    <source>
        <dbReference type="ARBA" id="ARBA00022857"/>
    </source>
</evidence>
<feature type="domain" description="Bacterial bifunctional deaminase-reductase C-terminal" evidence="4">
    <location>
        <begin position="47"/>
        <end position="257"/>
    </location>
</feature>
<dbReference type="GO" id="GO:0009231">
    <property type="term" value="P:riboflavin biosynthetic process"/>
    <property type="evidence" value="ECO:0007669"/>
    <property type="project" value="InterPro"/>
</dbReference>
<evidence type="ECO:0000259" key="4">
    <source>
        <dbReference type="Pfam" id="PF01872"/>
    </source>
</evidence>
<dbReference type="PANTHER" id="PTHR38011:SF7">
    <property type="entry name" value="2,5-DIAMINO-6-RIBOSYLAMINO-4(3H)-PYRIMIDINONE 5'-PHOSPHATE REDUCTASE"/>
    <property type="match status" value="1"/>
</dbReference>
<keyword evidence="2" id="KW-0521">NADP</keyword>
<proteinExistence type="predicted"/>
<evidence type="ECO:0000256" key="1">
    <source>
        <dbReference type="ARBA" id="ARBA00005104"/>
    </source>
</evidence>
<reference evidence="6" key="1">
    <citation type="submission" date="2016-10" db="EMBL/GenBank/DDBJ databases">
        <authorList>
            <person name="Varghese N."/>
            <person name="Submissions S."/>
        </authorList>
    </citation>
    <scope>NUCLEOTIDE SEQUENCE [LARGE SCALE GENOMIC DNA]</scope>
    <source>
        <strain evidence="6">CGMCC 4.3147</strain>
    </source>
</reference>
<protein>
    <submittedName>
        <fullName evidence="5">Pyrimidine reductase, riboflavin biosynthesis</fullName>
    </submittedName>
</protein>
<dbReference type="InterPro" id="IPR002734">
    <property type="entry name" value="RibDG_C"/>
</dbReference>
<organism evidence="5 6">
    <name type="scientific">Glycomyces sambucus</name>
    <dbReference type="NCBI Taxonomy" id="380244"/>
    <lineage>
        <taxon>Bacteria</taxon>
        <taxon>Bacillati</taxon>
        <taxon>Actinomycetota</taxon>
        <taxon>Actinomycetes</taxon>
        <taxon>Glycomycetales</taxon>
        <taxon>Glycomycetaceae</taxon>
        <taxon>Glycomyces</taxon>
    </lineage>
</organism>
<gene>
    <name evidence="5" type="ORF">SAMN05216298_1167</name>
</gene>
<dbReference type="SUPFAM" id="SSF53597">
    <property type="entry name" value="Dihydrofolate reductase-like"/>
    <property type="match status" value="1"/>
</dbReference>
<sequence>MRRAEFGESAVGRVGYLLAVGELRYRELDELTDDEVYEAYAPPEPDWLRVNFVSSADGAATLGGLSGSLSGEADKRVFKVLRARCDVLVAGAQTVRAEGYGRLVLSEDRMAWRRAQGLPEVPVMAIVTRTAALDPGAAIFAEAPRRPILLCPGGLEEERVAPFREVADVIQTGTNWVDLTAAVAALRERGLRQILCEGGPHLFGDLVAADLVDELDLTLSPLLVGGGPYRIAEGHESSVARRLRLRHVLEAGDDLILRYVRGSTDE</sequence>
<dbReference type="STRING" id="380244.SAMN05216298_1167"/>
<comment type="pathway">
    <text evidence="1">Cofactor biosynthesis; riboflavin biosynthesis.</text>
</comment>
<dbReference type="EMBL" id="FNGF01000001">
    <property type="protein sequence ID" value="SDK68590.1"/>
    <property type="molecule type" value="Genomic_DNA"/>
</dbReference>
<dbReference type="Gene3D" id="3.40.430.10">
    <property type="entry name" value="Dihydrofolate Reductase, subunit A"/>
    <property type="match status" value="1"/>
</dbReference>
<dbReference type="PANTHER" id="PTHR38011">
    <property type="entry name" value="DIHYDROFOLATE REDUCTASE FAMILY PROTEIN (AFU_ORTHOLOGUE AFUA_8G06820)"/>
    <property type="match status" value="1"/>
</dbReference>
<evidence type="ECO:0000313" key="5">
    <source>
        <dbReference type="EMBL" id="SDK68590.1"/>
    </source>
</evidence>
<evidence type="ECO:0000256" key="3">
    <source>
        <dbReference type="ARBA" id="ARBA00023002"/>
    </source>
</evidence>
<evidence type="ECO:0000313" key="6">
    <source>
        <dbReference type="Proteomes" id="UP000198662"/>
    </source>
</evidence>
<dbReference type="GO" id="GO:0008703">
    <property type="term" value="F:5-amino-6-(5-phosphoribosylamino)uracil reductase activity"/>
    <property type="evidence" value="ECO:0007669"/>
    <property type="project" value="InterPro"/>
</dbReference>
<dbReference type="InterPro" id="IPR050765">
    <property type="entry name" value="Riboflavin_Biosynth_HTPR"/>
</dbReference>
<keyword evidence="6" id="KW-1185">Reference proteome</keyword>
<dbReference type="InterPro" id="IPR024072">
    <property type="entry name" value="DHFR-like_dom_sf"/>
</dbReference>
<keyword evidence="3" id="KW-0560">Oxidoreductase</keyword>
<accession>A0A1G9DXP0</accession>
<dbReference type="Pfam" id="PF01872">
    <property type="entry name" value="RibD_C"/>
    <property type="match status" value="1"/>
</dbReference>
<dbReference type="AlphaFoldDB" id="A0A1G9DXP0"/>
<dbReference type="Proteomes" id="UP000198662">
    <property type="component" value="Unassembled WGS sequence"/>
</dbReference>
<name>A0A1G9DXP0_9ACTN</name>